<dbReference type="GO" id="GO:0008270">
    <property type="term" value="F:zinc ion binding"/>
    <property type="evidence" value="ECO:0007669"/>
    <property type="project" value="UniProtKB-UniRule"/>
</dbReference>
<feature type="active site" description="Proton acceptor" evidence="11">
    <location>
        <position position="139"/>
    </location>
</feature>
<evidence type="ECO:0000256" key="11">
    <source>
        <dbReference type="HAMAP-Rule" id="MF_00179"/>
    </source>
</evidence>
<feature type="active site" description="Nucleophile" evidence="11">
    <location>
        <position position="141"/>
    </location>
</feature>
<protein>
    <recommendedName>
        <fullName evidence="11">GTP cyclohydrolase-2</fullName>
        <ecNumber evidence="11">3.5.4.25</ecNumber>
    </recommendedName>
    <alternativeName>
        <fullName evidence="11">GTP cyclohydrolase II</fullName>
    </alternativeName>
</protein>
<evidence type="ECO:0000256" key="9">
    <source>
        <dbReference type="ARBA" id="ARBA00043932"/>
    </source>
</evidence>
<dbReference type="InterPro" id="IPR036144">
    <property type="entry name" value="RibA-like_sf"/>
</dbReference>
<keyword evidence="4 11" id="KW-0479">Metal-binding</keyword>
<comment type="pathway">
    <text evidence="1 11">Cofactor biosynthesis; riboflavin biosynthesis; 5-amino-6-(D-ribitylamino)uracil from GTP: step 1/4.</text>
</comment>
<dbReference type="PANTHER" id="PTHR21327">
    <property type="entry name" value="GTP CYCLOHYDROLASE II-RELATED"/>
    <property type="match status" value="1"/>
</dbReference>
<dbReference type="GO" id="GO:0005525">
    <property type="term" value="F:GTP binding"/>
    <property type="evidence" value="ECO:0007669"/>
    <property type="project" value="UniProtKB-KW"/>
</dbReference>
<dbReference type="Proteomes" id="UP000280668">
    <property type="component" value="Unassembled WGS sequence"/>
</dbReference>
<feature type="binding site" evidence="11">
    <location>
        <position position="66"/>
    </location>
    <ligand>
        <name>Zn(2+)</name>
        <dbReference type="ChEBI" id="CHEBI:29105"/>
        <note>catalytic</note>
    </ligand>
</feature>
<dbReference type="FunFam" id="3.40.50.10990:FF:000001">
    <property type="entry name" value="Riboflavin biosynthesis protein RibBA"/>
    <property type="match status" value="1"/>
</dbReference>
<dbReference type="AlphaFoldDB" id="A0A3N2BD54"/>
<feature type="binding site" evidence="11">
    <location>
        <position position="79"/>
    </location>
    <ligand>
        <name>Zn(2+)</name>
        <dbReference type="ChEBI" id="CHEBI:29105"/>
        <note>catalytic</note>
    </ligand>
</feature>
<dbReference type="EMBL" id="RKHK01000001">
    <property type="protein sequence ID" value="ROR73183.1"/>
    <property type="molecule type" value="Genomic_DNA"/>
</dbReference>
<dbReference type="RefSeq" id="WP_245991041.1">
    <property type="nucleotide sequence ID" value="NZ_RKHK01000001.1"/>
</dbReference>
<proteinExistence type="inferred from homology"/>
<dbReference type="InterPro" id="IPR002734">
    <property type="entry name" value="RibDG_C"/>
</dbReference>
<keyword evidence="6 11" id="KW-0378">Hydrolase</keyword>
<comment type="function">
    <text evidence="9 11">Catalyzes the conversion of GTP to 2,5-diamino-6-ribosylamino-4(3H)-pyrimidinone 5'-phosphate (DARP), formate and pyrophosphate.</text>
</comment>
<evidence type="ECO:0000256" key="6">
    <source>
        <dbReference type="ARBA" id="ARBA00022801"/>
    </source>
</evidence>
<comment type="catalytic activity">
    <reaction evidence="10 11">
        <text>GTP + 4 H2O = 2,5-diamino-6-hydroxy-4-(5-phosphoribosylamino)-pyrimidine + formate + 2 phosphate + 3 H(+)</text>
        <dbReference type="Rhea" id="RHEA:23704"/>
        <dbReference type="ChEBI" id="CHEBI:15377"/>
        <dbReference type="ChEBI" id="CHEBI:15378"/>
        <dbReference type="ChEBI" id="CHEBI:15740"/>
        <dbReference type="ChEBI" id="CHEBI:37565"/>
        <dbReference type="ChEBI" id="CHEBI:43474"/>
        <dbReference type="ChEBI" id="CHEBI:58614"/>
        <dbReference type="EC" id="3.5.4.25"/>
    </reaction>
</comment>
<feature type="binding site" evidence="11">
    <location>
        <begin position="61"/>
        <end position="65"/>
    </location>
    <ligand>
        <name>GTP</name>
        <dbReference type="ChEBI" id="CHEBI:37565"/>
    </ligand>
</feature>
<evidence type="ECO:0000256" key="2">
    <source>
        <dbReference type="ARBA" id="ARBA00005520"/>
    </source>
</evidence>
<dbReference type="NCBIfam" id="NF001591">
    <property type="entry name" value="PRK00393.1"/>
    <property type="match status" value="1"/>
</dbReference>
<evidence type="ECO:0000256" key="7">
    <source>
        <dbReference type="ARBA" id="ARBA00022833"/>
    </source>
</evidence>
<feature type="binding site" evidence="11">
    <location>
        <position position="162"/>
    </location>
    <ligand>
        <name>GTP</name>
        <dbReference type="ChEBI" id="CHEBI:37565"/>
    </ligand>
</feature>
<evidence type="ECO:0000259" key="13">
    <source>
        <dbReference type="Pfam" id="PF01872"/>
    </source>
</evidence>
<organism evidence="14 15">
    <name type="scientific">Bogoriella caseilytica</name>
    <dbReference type="NCBI Taxonomy" id="56055"/>
    <lineage>
        <taxon>Bacteria</taxon>
        <taxon>Bacillati</taxon>
        <taxon>Actinomycetota</taxon>
        <taxon>Actinomycetes</taxon>
        <taxon>Micrococcales</taxon>
        <taxon>Bogoriellaceae</taxon>
        <taxon>Bogoriella</taxon>
    </lineage>
</organism>
<keyword evidence="7 11" id="KW-0862">Zinc</keyword>
<evidence type="ECO:0000256" key="4">
    <source>
        <dbReference type="ARBA" id="ARBA00022723"/>
    </source>
</evidence>
<keyword evidence="3 11" id="KW-0686">Riboflavin biosynthesis</keyword>
<dbReference type="Gene3D" id="3.40.430.10">
    <property type="entry name" value="Dihydrofolate Reductase, subunit A"/>
    <property type="match status" value="1"/>
</dbReference>
<evidence type="ECO:0000256" key="10">
    <source>
        <dbReference type="ARBA" id="ARBA00049295"/>
    </source>
</evidence>
<dbReference type="NCBIfam" id="TIGR00505">
    <property type="entry name" value="ribA"/>
    <property type="match status" value="1"/>
</dbReference>
<evidence type="ECO:0000256" key="3">
    <source>
        <dbReference type="ARBA" id="ARBA00022619"/>
    </source>
</evidence>
<evidence type="ECO:0000256" key="5">
    <source>
        <dbReference type="ARBA" id="ARBA00022741"/>
    </source>
</evidence>
<evidence type="ECO:0000256" key="1">
    <source>
        <dbReference type="ARBA" id="ARBA00004853"/>
    </source>
</evidence>
<dbReference type="GO" id="GO:0008703">
    <property type="term" value="F:5-amino-6-(5-phosphoribosylamino)uracil reductase activity"/>
    <property type="evidence" value="ECO:0007669"/>
    <property type="project" value="InterPro"/>
</dbReference>
<dbReference type="GO" id="GO:0009231">
    <property type="term" value="P:riboflavin biosynthetic process"/>
    <property type="evidence" value="ECO:0007669"/>
    <property type="project" value="UniProtKB-UniRule"/>
</dbReference>
<evidence type="ECO:0000313" key="14">
    <source>
        <dbReference type="EMBL" id="ROR73183.1"/>
    </source>
</evidence>
<sequence length="463" mass="49475">MTDLDHTRTAHSTLQRSVETRLPTRHGTFRMMGYEGAGGLGHVALVMGDVESSSGPPPLVRVHSECLTGDALGSYRCDCGEQLQAALAAIAAEGRGALIYARGHEGRGIGLLAKLHAYALQDTGVDTVDANLRLGYPADARDYSEVAGILHDLGATRITLLTANPEKGERLNDYGIEVAARRRPAVEDRPENAFYLDTKRRRMRHDAISALPDAWSMLLAGQVPPMSALTSDAERELVERYGPLAQATGALTIAQMGQSIDGFIASRTGDGARLTGEVDHTHLHRLRAQVDAVVVGASTVIADDARLTVRLTAGAHPVRVVLDPRARLPRTAHVLTESEAPTLWIIGDEAPDPTEVANPLPHVSVVRAPVSERGFAPADVLALLHERGLERVLVEGGGRLVSAFLAAGALDRLFITVAPVLIGDGVPGLRFNGSPRLAEAVRAPNRRWNLGEDVCTEFVLADS</sequence>
<comment type="cofactor">
    <cofactor evidence="11">
        <name>Zn(2+)</name>
        <dbReference type="ChEBI" id="CHEBI:29105"/>
    </cofactor>
    <text evidence="11">Binds 1 zinc ion per subunit.</text>
</comment>
<dbReference type="Gene3D" id="3.40.50.10990">
    <property type="entry name" value="GTP cyclohydrolase II"/>
    <property type="match status" value="1"/>
</dbReference>
<dbReference type="Pfam" id="PF01872">
    <property type="entry name" value="RibD_C"/>
    <property type="match status" value="1"/>
</dbReference>
<keyword evidence="5 11" id="KW-0547">Nucleotide-binding</keyword>
<accession>A0A3N2BD54</accession>
<dbReference type="InterPro" id="IPR000926">
    <property type="entry name" value="RibA"/>
</dbReference>
<gene>
    <name evidence="11" type="primary">ribA</name>
    <name evidence="14" type="ORF">EDD31_1551</name>
</gene>
<dbReference type="EC" id="3.5.4.25" evidence="11"/>
<dbReference type="HAMAP" id="MF_00179">
    <property type="entry name" value="RibA"/>
    <property type="match status" value="1"/>
</dbReference>
<feature type="binding site" evidence="11">
    <location>
        <position position="77"/>
    </location>
    <ligand>
        <name>Zn(2+)</name>
        <dbReference type="ChEBI" id="CHEBI:29105"/>
        <note>catalytic</note>
    </ligand>
</feature>
<dbReference type="SUPFAM" id="SSF142695">
    <property type="entry name" value="RibA-like"/>
    <property type="match status" value="1"/>
</dbReference>
<dbReference type="GO" id="GO:0003935">
    <property type="term" value="F:GTP cyclohydrolase II activity"/>
    <property type="evidence" value="ECO:0007669"/>
    <property type="project" value="UniProtKB-UniRule"/>
</dbReference>
<feature type="binding site" evidence="11">
    <location>
        <position position="82"/>
    </location>
    <ligand>
        <name>GTP</name>
        <dbReference type="ChEBI" id="CHEBI:37565"/>
    </ligand>
</feature>
<keyword evidence="15" id="KW-1185">Reference proteome</keyword>
<comment type="caution">
    <text evidence="14">The sequence shown here is derived from an EMBL/GenBank/DDBJ whole genome shotgun (WGS) entry which is preliminary data.</text>
</comment>
<evidence type="ECO:0000259" key="12">
    <source>
        <dbReference type="Pfam" id="PF00925"/>
    </source>
</evidence>
<dbReference type="CDD" id="cd00641">
    <property type="entry name" value="GTP_cyclohydro2"/>
    <property type="match status" value="1"/>
</dbReference>
<comment type="similarity">
    <text evidence="2">In the N-terminal section; belongs to the DHBP synthase family.</text>
</comment>
<comment type="similarity">
    <text evidence="11">Belongs to the GTP cyclohydrolase II family.</text>
</comment>
<evidence type="ECO:0000313" key="15">
    <source>
        <dbReference type="Proteomes" id="UP000280668"/>
    </source>
</evidence>
<name>A0A3N2BD54_9MICO</name>
<dbReference type="InterPro" id="IPR024072">
    <property type="entry name" value="DHFR-like_dom_sf"/>
</dbReference>
<dbReference type="UniPathway" id="UPA00275">
    <property type="reaction ID" value="UER00400"/>
</dbReference>
<feature type="binding site" evidence="11">
    <location>
        <position position="127"/>
    </location>
    <ligand>
        <name>GTP</name>
        <dbReference type="ChEBI" id="CHEBI:37565"/>
    </ligand>
</feature>
<evidence type="ECO:0000256" key="8">
    <source>
        <dbReference type="ARBA" id="ARBA00023134"/>
    </source>
</evidence>
<feature type="binding site" evidence="11">
    <location>
        <position position="167"/>
    </location>
    <ligand>
        <name>GTP</name>
        <dbReference type="ChEBI" id="CHEBI:37565"/>
    </ligand>
</feature>
<feature type="binding site" evidence="11">
    <location>
        <begin position="105"/>
        <end position="107"/>
    </location>
    <ligand>
        <name>GTP</name>
        <dbReference type="ChEBI" id="CHEBI:37565"/>
    </ligand>
</feature>
<dbReference type="Pfam" id="PF00925">
    <property type="entry name" value="GTP_cyclohydro2"/>
    <property type="match status" value="1"/>
</dbReference>
<dbReference type="GO" id="GO:0005829">
    <property type="term" value="C:cytosol"/>
    <property type="evidence" value="ECO:0007669"/>
    <property type="project" value="TreeGrafter"/>
</dbReference>
<keyword evidence="8 11" id="KW-0342">GTP-binding</keyword>
<dbReference type="PANTHER" id="PTHR21327:SF18">
    <property type="entry name" value="3,4-DIHYDROXY-2-BUTANONE 4-PHOSPHATE SYNTHASE"/>
    <property type="match status" value="1"/>
</dbReference>
<dbReference type="InterPro" id="IPR032677">
    <property type="entry name" value="GTP_cyclohydro_II"/>
</dbReference>
<feature type="domain" description="Bacterial bifunctional deaminase-reductase C-terminal" evidence="13">
    <location>
        <begin position="253"/>
        <end position="426"/>
    </location>
</feature>
<reference evidence="14 15" key="1">
    <citation type="submission" date="2018-11" db="EMBL/GenBank/DDBJ databases">
        <title>Sequencing the genomes of 1000 actinobacteria strains.</title>
        <authorList>
            <person name="Klenk H.-P."/>
        </authorList>
    </citation>
    <scope>NUCLEOTIDE SEQUENCE [LARGE SCALE GENOMIC DNA]</scope>
    <source>
        <strain evidence="14 15">DSM 11294</strain>
    </source>
</reference>
<feature type="domain" description="GTP cyclohydrolase II" evidence="12">
    <location>
        <begin position="16"/>
        <end position="181"/>
    </location>
</feature>
<dbReference type="SUPFAM" id="SSF53597">
    <property type="entry name" value="Dihydrofolate reductase-like"/>
    <property type="match status" value="1"/>
</dbReference>